<sequence>MKIKVSFLPLLKPTKVKTVSSLDKVKTLLSEAKDVIASVVKSTSEDVARLSLSHGVVIGHEDFFRSGCKNVEHGCIPQAEGIDFFVNELGKISAQYPNVLIIPGSIYLSVDKLNIDKKNYRQNGSKNYLSDVYVQNVVPVFYMGNLIRLIKKGDYLQSLFRTGAGFNATLIKSEEEFIQALTSNCERMDVKVYAEDELEDMVPRVVMFGKTPLPGEISVLQKHGLTHEDLFSPIFTVKGVHYGIEICADHQRAKMGSIPQLENLDVHILTCYGQTPLYDGTLGQGFFIRADLDSCTIFDMRKNDAGEQVEQSLPLELSGGEAVGSRFSMFPLADEPPTPETVLEPLSTTSVTTVNYETNA</sequence>
<evidence type="ECO:0000313" key="2">
    <source>
        <dbReference type="Proteomes" id="UP000032803"/>
    </source>
</evidence>
<dbReference type="KEGG" id="lha:LHA_0565"/>
<dbReference type="PATRIC" id="fig|449.7.peg.2666"/>
<name>A0A0A8ULR9_LEGHA</name>
<dbReference type="RefSeq" id="WP_045105153.1">
    <property type="nucleotide sequence ID" value="NZ_LN681225.1"/>
</dbReference>
<reference evidence="2" key="1">
    <citation type="submission" date="2014-09" db="EMBL/GenBank/DDBJ databases">
        <authorList>
            <person name="Gomez-Valero L."/>
        </authorList>
    </citation>
    <scope>NUCLEOTIDE SEQUENCE [LARGE SCALE GENOMIC DNA]</scope>
    <source>
        <strain evidence="2">ATCC35250</strain>
    </source>
</reference>
<accession>A0A0A8ULR9</accession>
<organism evidence="1 2">
    <name type="scientific">Legionella hackeliae</name>
    <dbReference type="NCBI Taxonomy" id="449"/>
    <lineage>
        <taxon>Bacteria</taxon>
        <taxon>Pseudomonadati</taxon>
        <taxon>Pseudomonadota</taxon>
        <taxon>Gammaproteobacteria</taxon>
        <taxon>Legionellales</taxon>
        <taxon>Legionellaceae</taxon>
        <taxon>Legionella</taxon>
    </lineage>
</organism>
<dbReference type="AlphaFoldDB" id="A0A0A8ULR9"/>
<dbReference type="Proteomes" id="UP000032803">
    <property type="component" value="Chromosome I"/>
</dbReference>
<evidence type="ECO:0000313" key="1">
    <source>
        <dbReference type="EMBL" id="CEK09658.1"/>
    </source>
</evidence>
<dbReference type="HOGENOM" id="CLU_769007_0_0_6"/>
<keyword evidence="2" id="KW-1185">Reference proteome</keyword>
<gene>
    <name evidence="1" type="ORF">LHA_0565</name>
</gene>
<dbReference type="EMBL" id="LN681225">
    <property type="protein sequence ID" value="CEK09658.1"/>
    <property type="molecule type" value="Genomic_DNA"/>
</dbReference>
<proteinExistence type="predicted"/>
<dbReference type="OrthoDB" id="5634957at2"/>
<protein>
    <submittedName>
        <fullName evidence="1">Uncharacterized protein</fullName>
    </submittedName>
</protein>